<dbReference type="AlphaFoldDB" id="A0A8H6H628"/>
<name>A0A8H6H628_9AGAR</name>
<accession>A0A8H6H628</accession>
<protein>
    <submittedName>
        <fullName evidence="1">Uncharacterized protein</fullName>
    </submittedName>
</protein>
<organism evidence="1 2">
    <name type="scientific">Ephemerocybe angulata</name>
    <dbReference type="NCBI Taxonomy" id="980116"/>
    <lineage>
        <taxon>Eukaryota</taxon>
        <taxon>Fungi</taxon>
        <taxon>Dikarya</taxon>
        <taxon>Basidiomycota</taxon>
        <taxon>Agaricomycotina</taxon>
        <taxon>Agaricomycetes</taxon>
        <taxon>Agaricomycetidae</taxon>
        <taxon>Agaricales</taxon>
        <taxon>Agaricineae</taxon>
        <taxon>Psathyrellaceae</taxon>
        <taxon>Ephemerocybe</taxon>
    </lineage>
</organism>
<dbReference type="EMBL" id="JACGCI010000295">
    <property type="protein sequence ID" value="KAF6741084.1"/>
    <property type="molecule type" value="Genomic_DNA"/>
</dbReference>
<evidence type="ECO:0000313" key="2">
    <source>
        <dbReference type="Proteomes" id="UP000521943"/>
    </source>
</evidence>
<proteinExistence type="predicted"/>
<evidence type="ECO:0000313" key="1">
    <source>
        <dbReference type="EMBL" id="KAF6741084.1"/>
    </source>
</evidence>
<keyword evidence="2" id="KW-1185">Reference proteome</keyword>
<gene>
    <name evidence="1" type="ORF">DFP72DRAFT_316269</name>
</gene>
<sequence>MWLDLFAGYTTLMNNWMLTLHALFAEPILGQRLRSRRPEAQNESLTVLQLVTSLGSWKPGVCPDTKDHSLPLRKDAIQKHWCF</sequence>
<comment type="caution">
    <text evidence="1">The sequence shown here is derived from an EMBL/GenBank/DDBJ whole genome shotgun (WGS) entry which is preliminary data.</text>
</comment>
<reference evidence="1 2" key="1">
    <citation type="submission" date="2020-07" db="EMBL/GenBank/DDBJ databases">
        <title>Comparative genomics of pyrophilous fungi reveals a link between fire events and developmental genes.</title>
        <authorList>
            <consortium name="DOE Joint Genome Institute"/>
            <person name="Steindorff A.S."/>
            <person name="Carver A."/>
            <person name="Calhoun S."/>
            <person name="Stillman K."/>
            <person name="Liu H."/>
            <person name="Lipzen A."/>
            <person name="Pangilinan J."/>
            <person name="Labutti K."/>
            <person name="Bruns T.D."/>
            <person name="Grigoriev I.V."/>
        </authorList>
    </citation>
    <scope>NUCLEOTIDE SEQUENCE [LARGE SCALE GENOMIC DNA]</scope>
    <source>
        <strain evidence="1 2">CBS 144469</strain>
    </source>
</reference>
<dbReference type="Proteomes" id="UP000521943">
    <property type="component" value="Unassembled WGS sequence"/>
</dbReference>